<name>A0A6G8FJ42_9MICO</name>
<dbReference type="RefSeq" id="WP_166323325.1">
    <property type="nucleotide sequence ID" value="NZ_CP049934.1"/>
</dbReference>
<dbReference type="Pfam" id="PF24346">
    <property type="entry name" value="DUF7507"/>
    <property type="match status" value="3"/>
</dbReference>
<evidence type="ECO:0000256" key="1">
    <source>
        <dbReference type="SAM" id="MobiDB-lite"/>
    </source>
</evidence>
<sequence length="578" mass="60220">MVVILPAQPQSYAILDSTKPSADPIGVGLDAWGNYIGDFRGLGNGCAEKSPFPYQVRNNVTLRGPGDGYSGYCLLAHTPVDDTKQHDFLDPTGISELQGKIHSDSGPEAAIRNVRVSVSPGDFPEVKVDVDFSGTKTNYQQVIDYKMDKKAPPTYKFGFSGSTGDFTDVHLISNVSIRSIDSLEELHLVKQVDNTDTQPDAYSVGDTVPYQFVVTNTGAESVTDIKVTDPLIANISCPAKNLGPAGGATASMVCTGSLVLTEAQASDPSGKLVNTATATGTSSLGSQLSSTSQATVAVVAPVKNAALSLAKSAKLNDLNGNGLADAGETIDYSFVVENTGNVTVTGVSVSDPMLSGVTCEKDSLAPGESTTCAGDAPYTVTEADVVAGSVKNVATANGTPPEGVDPVDPPTDEVVTPTVPPAAHLLIQKTATVLDRAQSAPAEVGDQISYGFVVTNDGNVTLSGVEVSDPLVGEVVCEKTVLAPSESTSCSANTYTVTEQDSVAGFVLNVAVANASAPEGVKPPEEAKGEARVEVIPRPMVAIRPRRRPMVATRPRSLCPGEKPLRMQRWQRLAAPSR</sequence>
<dbReference type="NCBIfam" id="TIGR01451">
    <property type="entry name" value="B_ant_repeat"/>
    <property type="match status" value="3"/>
</dbReference>
<gene>
    <name evidence="3" type="ORF">G7067_07955</name>
</gene>
<organism evidence="3 4">
    <name type="scientific">Leucobacter insecticola</name>
    <dbReference type="NCBI Taxonomy" id="2714934"/>
    <lineage>
        <taxon>Bacteria</taxon>
        <taxon>Bacillati</taxon>
        <taxon>Actinomycetota</taxon>
        <taxon>Actinomycetes</taxon>
        <taxon>Micrococcales</taxon>
        <taxon>Microbacteriaceae</taxon>
        <taxon>Leucobacter</taxon>
    </lineage>
</organism>
<accession>A0A6G8FJ42</accession>
<feature type="domain" description="DUF7507" evidence="2">
    <location>
        <begin position="186"/>
        <end position="290"/>
    </location>
</feature>
<feature type="domain" description="DUF7507" evidence="2">
    <location>
        <begin position="305"/>
        <end position="405"/>
    </location>
</feature>
<evidence type="ECO:0000259" key="2">
    <source>
        <dbReference type="Pfam" id="PF24346"/>
    </source>
</evidence>
<dbReference type="AlphaFoldDB" id="A0A6G8FJ42"/>
<dbReference type="EMBL" id="CP049934">
    <property type="protein sequence ID" value="QIM16371.1"/>
    <property type="molecule type" value="Genomic_DNA"/>
</dbReference>
<dbReference type="InterPro" id="IPR051172">
    <property type="entry name" value="Chlamydia_OmcB"/>
</dbReference>
<keyword evidence="4" id="KW-1185">Reference proteome</keyword>
<dbReference type="PANTHER" id="PTHR34819">
    <property type="entry name" value="LARGE CYSTEINE-RICH PERIPLASMIC PROTEIN OMCB"/>
    <property type="match status" value="1"/>
</dbReference>
<feature type="region of interest" description="Disordered" evidence="1">
    <location>
        <begin position="546"/>
        <end position="578"/>
    </location>
</feature>
<evidence type="ECO:0000313" key="3">
    <source>
        <dbReference type="EMBL" id="QIM16371.1"/>
    </source>
</evidence>
<proteinExistence type="predicted"/>
<dbReference type="KEGG" id="lins:G7067_07955"/>
<feature type="domain" description="DUF7507" evidence="2">
    <location>
        <begin position="427"/>
        <end position="522"/>
    </location>
</feature>
<dbReference type="InterPro" id="IPR055354">
    <property type="entry name" value="DUF7507"/>
</dbReference>
<dbReference type="SUPFAM" id="SSF49899">
    <property type="entry name" value="Concanavalin A-like lectins/glucanases"/>
    <property type="match status" value="1"/>
</dbReference>
<dbReference type="InterPro" id="IPR013320">
    <property type="entry name" value="ConA-like_dom_sf"/>
</dbReference>
<dbReference type="InterPro" id="IPR047589">
    <property type="entry name" value="DUF11_rpt"/>
</dbReference>
<evidence type="ECO:0000313" key="4">
    <source>
        <dbReference type="Proteomes" id="UP000501387"/>
    </source>
</evidence>
<dbReference type="Proteomes" id="UP000501387">
    <property type="component" value="Chromosome"/>
</dbReference>
<reference evidence="3 4" key="1">
    <citation type="submission" date="2020-03" db="EMBL/GenBank/DDBJ databases">
        <title>Leucobacter sp. nov., isolated from beetles.</title>
        <authorList>
            <person name="Hyun D.-W."/>
            <person name="Bae J.-W."/>
        </authorList>
    </citation>
    <scope>NUCLEOTIDE SEQUENCE [LARGE SCALE GENOMIC DNA]</scope>
    <source>
        <strain evidence="3 4">HDW9B</strain>
    </source>
</reference>
<protein>
    <submittedName>
        <fullName evidence="3">DUF11 domain-containing protein</fullName>
    </submittedName>
</protein>